<reference evidence="2 3" key="1">
    <citation type="submission" date="2024-05" db="EMBL/GenBank/DDBJ databases">
        <title>Culex pipiens pipiens assembly and annotation.</title>
        <authorList>
            <person name="Alout H."/>
            <person name="Durand T."/>
        </authorList>
    </citation>
    <scope>NUCLEOTIDE SEQUENCE [LARGE SCALE GENOMIC DNA]</scope>
    <source>
        <strain evidence="2">HA-2024</strain>
        <tissue evidence="2">Whole body</tissue>
    </source>
</reference>
<comment type="caution">
    <text evidence="2">The sequence shown here is derived from an EMBL/GenBank/DDBJ whole genome shotgun (WGS) entry which is preliminary data.</text>
</comment>
<gene>
    <name evidence="2" type="ORF">pipiens_017551</name>
</gene>
<keyword evidence="3" id="KW-1185">Reference proteome</keyword>
<proteinExistence type="predicted"/>
<dbReference type="Proteomes" id="UP001562425">
    <property type="component" value="Unassembled WGS sequence"/>
</dbReference>
<feature type="region of interest" description="Disordered" evidence="1">
    <location>
        <begin position="44"/>
        <end position="73"/>
    </location>
</feature>
<evidence type="ECO:0000256" key="1">
    <source>
        <dbReference type="SAM" id="MobiDB-lite"/>
    </source>
</evidence>
<dbReference type="EMBL" id="JBEHCU010012577">
    <property type="protein sequence ID" value="KAL1375336.1"/>
    <property type="molecule type" value="Genomic_DNA"/>
</dbReference>
<sequence length="275" mass="29325">MLRLPGRDSARKRTATLEVAPAGDAELACWKGFYRSRHFTATGEERSAAGRAQSEATDARRGFPAGTNRRPSAALDITPEVPHLDLDADRATTRLVLRLARAGEPDYRRAGKSKERRAGARVHSRRQDVVLDASRMDVASAVCCTTANAYSEIVQHPLLQGRTWLPSRTSSAGAGREELGVRSRTAQTSVLVDKVRGRQGRRSGGGRSAPTAACATSSPPVARQSSHHGAVRPICGTNEGQRFVRGVPSAPANRSASPATPSGIWPVTEMGTCVP</sequence>
<feature type="region of interest" description="Disordered" evidence="1">
    <location>
        <begin position="196"/>
        <end position="233"/>
    </location>
</feature>
<evidence type="ECO:0000313" key="2">
    <source>
        <dbReference type="EMBL" id="KAL1375336.1"/>
    </source>
</evidence>
<accession>A0ABD1CG07</accession>
<name>A0ABD1CG07_CULPP</name>
<dbReference type="AlphaFoldDB" id="A0ABD1CG07"/>
<feature type="compositionally biased region" description="Low complexity" evidence="1">
    <location>
        <begin position="208"/>
        <end position="222"/>
    </location>
</feature>
<protein>
    <submittedName>
        <fullName evidence="2">Uncharacterized protein</fullName>
    </submittedName>
</protein>
<evidence type="ECO:0000313" key="3">
    <source>
        <dbReference type="Proteomes" id="UP001562425"/>
    </source>
</evidence>
<organism evidence="2 3">
    <name type="scientific">Culex pipiens pipiens</name>
    <name type="common">Northern house mosquito</name>
    <dbReference type="NCBI Taxonomy" id="38569"/>
    <lineage>
        <taxon>Eukaryota</taxon>
        <taxon>Metazoa</taxon>
        <taxon>Ecdysozoa</taxon>
        <taxon>Arthropoda</taxon>
        <taxon>Hexapoda</taxon>
        <taxon>Insecta</taxon>
        <taxon>Pterygota</taxon>
        <taxon>Neoptera</taxon>
        <taxon>Endopterygota</taxon>
        <taxon>Diptera</taxon>
        <taxon>Nematocera</taxon>
        <taxon>Culicoidea</taxon>
        <taxon>Culicidae</taxon>
        <taxon>Culicinae</taxon>
        <taxon>Culicini</taxon>
        <taxon>Culex</taxon>
        <taxon>Culex</taxon>
    </lineage>
</organism>